<proteinExistence type="predicted"/>
<evidence type="ECO:0008006" key="4">
    <source>
        <dbReference type="Google" id="ProtNLM"/>
    </source>
</evidence>
<reference evidence="2 3" key="1">
    <citation type="submission" date="2016-11" db="EMBL/GenBank/DDBJ databases">
        <authorList>
            <person name="Jaros S."/>
            <person name="Januszkiewicz K."/>
            <person name="Wedrychowicz H."/>
        </authorList>
    </citation>
    <scope>NUCLEOTIDE SEQUENCE [LARGE SCALE GENOMIC DNA]</scope>
    <source>
        <strain evidence="2 3">DSM 16112</strain>
    </source>
</reference>
<dbReference type="AlphaFoldDB" id="A0A1M4ZRR2"/>
<sequence>MKHFRTHQPLTTWFALWVLLLGVTLPLLGHAGMARYASASAQSRASAAQWVEVCTSSGVERVRLDADAPNATPAAEQPPMLPHGMPLGVQCLYCLVNDDDNGIDLQVAWGLLAVLFQPDAPARTADAPIASEAPARPTLWGHPPLPPRAPPQA</sequence>
<dbReference type="InterPro" id="IPR021333">
    <property type="entry name" value="DUF2946"/>
</dbReference>
<dbReference type="STRING" id="1122156.SAMN02745117_01511"/>
<dbReference type="Pfam" id="PF11162">
    <property type="entry name" value="DUF2946"/>
    <property type="match status" value="1"/>
</dbReference>
<evidence type="ECO:0000313" key="3">
    <source>
        <dbReference type="Proteomes" id="UP000184327"/>
    </source>
</evidence>
<evidence type="ECO:0000313" key="2">
    <source>
        <dbReference type="EMBL" id="SHF20605.1"/>
    </source>
</evidence>
<dbReference type="RefSeq" id="WP_073356089.1">
    <property type="nucleotide sequence ID" value="NZ_FQUZ01000015.1"/>
</dbReference>
<feature type="region of interest" description="Disordered" evidence="1">
    <location>
        <begin position="133"/>
        <end position="153"/>
    </location>
</feature>
<dbReference type="Proteomes" id="UP000184327">
    <property type="component" value="Unassembled WGS sequence"/>
</dbReference>
<organism evidence="2 3">
    <name type="scientific">Lampropedia hyalina DSM 16112</name>
    <dbReference type="NCBI Taxonomy" id="1122156"/>
    <lineage>
        <taxon>Bacteria</taxon>
        <taxon>Pseudomonadati</taxon>
        <taxon>Pseudomonadota</taxon>
        <taxon>Betaproteobacteria</taxon>
        <taxon>Burkholderiales</taxon>
        <taxon>Comamonadaceae</taxon>
        <taxon>Lampropedia</taxon>
    </lineage>
</organism>
<dbReference type="EMBL" id="FQUZ01000015">
    <property type="protein sequence ID" value="SHF20605.1"/>
    <property type="molecule type" value="Genomic_DNA"/>
</dbReference>
<feature type="compositionally biased region" description="Pro residues" evidence="1">
    <location>
        <begin position="143"/>
        <end position="153"/>
    </location>
</feature>
<gene>
    <name evidence="2" type="ORF">SAMN02745117_01511</name>
</gene>
<evidence type="ECO:0000256" key="1">
    <source>
        <dbReference type="SAM" id="MobiDB-lite"/>
    </source>
</evidence>
<accession>A0A1M4ZRR2</accession>
<protein>
    <recommendedName>
        <fullName evidence="4">DUF2946 domain-containing protein</fullName>
    </recommendedName>
</protein>
<keyword evidence="3" id="KW-1185">Reference proteome</keyword>
<name>A0A1M4ZRR2_9BURK</name>